<proteinExistence type="predicted"/>
<protein>
    <submittedName>
        <fullName evidence="1">Uncharacterized protein</fullName>
    </submittedName>
</protein>
<dbReference type="EnsemblPlants" id="MELO3C033045.2.1">
    <property type="protein sequence ID" value="MELO3C033045.2.1"/>
    <property type="gene ID" value="MELO3C033045.2"/>
</dbReference>
<evidence type="ECO:0000313" key="1">
    <source>
        <dbReference type="EnsemblPlants" id="MELO3C033045.2.1"/>
    </source>
</evidence>
<reference evidence="1" key="1">
    <citation type="submission" date="2023-03" db="UniProtKB">
        <authorList>
            <consortium name="EnsemblPlants"/>
        </authorList>
    </citation>
    <scope>IDENTIFICATION</scope>
</reference>
<dbReference type="AlphaFoldDB" id="A0A9I9EFJ9"/>
<sequence>MPTEREVECESTSTLSIALKLILRYVEKVMEKDSSIIFHYLLTFLVLVKRVMCFERISLTFVT</sequence>
<accession>A0A9I9EFJ9</accession>
<name>A0A9I9EFJ9_CUCME</name>
<dbReference type="Gramene" id="MELO3C033045.2.1">
    <property type="protein sequence ID" value="MELO3C033045.2.1"/>
    <property type="gene ID" value="MELO3C033045.2"/>
</dbReference>
<organism evidence="1">
    <name type="scientific">Cucumis melo</name>
    <name type="common">Muskmelon</name>
    <dbReference type="NCBI Taxonomy" id="3656"/>
    <lineage>
        <taxon>Eukaryota</taxon>
        <taxon>Viridiplantae</taxon>
        <taxon>Streptophyta</taxon>
        <taxon>Embryophyta</taxon>
        <taxon>Tracheophyta</taxon>
        <taxon>Spermatophyta</taxon>
        <taxon>Magnoliopsida</taxon>
        <taxon>eudicotyledons</taxon>
        <taxon>Gunneridae</taxon>
        <taxon>Pentapetalae</taxon>
        <taxon>rosids</taxon>
        <taxon>fabids</taxon>
        <taxon>Cucurbitales</taxon>
        <taxon>Cucurbitaceae</taxon>
        <taxon>Benincaseae</taxon>
        <taxon>Cucumis</taxon>
    </lineage>
</organism>